<dbReference type="AlphaFoldDB" id="A0A511J9W0"/>
<reference evidence="2 3" key="1">
    <citation type="submission" date="2019-07" db="EMBL/GenBank/DDBJ databases">
        <title>Whole genome shotgun sequence of Cellulomonas composti NBRC 100758.</title>
        <authorList>
            <person name="Hosoyama A."/>
            <person name="Uohara A."/>
            <person name="Ohji S."/>
            <person name="Ichikawa N."/>
        </authorList>
    </citation>
    <scope>NUCLEOTIDE SEQUENCE [LARGE SCALE GENOMIC DNA]</scope>
    <source>
        <strain evidence="2 3">NBRC 100758</strain>
    </source>
</reference>
<dbReference type="RefSeq" id="WP_146842454.1">
    <property type="nucleotide sequence ID" value="NZ_BJWG01000005.1"/>
</dbReference>
<gene>
    <name evidence="2" type="ORF">CCO02nite_14380</name>
</gene>
<accession>A0A511J9W0</accession>
<dbReference type="Proteomes" id="UP000321720">
    <property type="component" value="Unassembled WGS sequence"/>
</dbReference>
<feature type="transmembrane region" description="Helical" evidence="1">
    <location>
        <begin position="49"/>
        <end position="72"/>
    </location>
</feature>
<evidence type="ECO:0008006" key="4">
    <source>
        <dbReference type="Google" id="ProtNLM"/>
    </source>
</evidence>
<evidence type="ECO:0000256" key="1">
    <source>
        <dbReference type="SAM" id="Phobius"/>
    </source>
</evidence>
<evidence type="ECO:0000313" key="2">
    <source>
        <dbReference type="EMBL" id="GEL94780.1"/>
    </source>
</evidence>
<dbReference type="EMBL" id="BJWG01000005">
    <property type="protein sequence ID" value="GEL94780.1"/>
    <property type="molecule type" value="Genomic_DNA"/>
</dbReference>
<keyword evidence="1" id="KW-0472">Membrane</keyword>
<dbReference type="OrthoDB" id="4828290at2"/>
<feature type="transmembrane region" description="Helical" evidence="1">
    <location>
        <begin position="20"/>
        <end position="43"/>
    </location>
</feature>
<comment type="caution">
    <text evidence="2">The sequence shown here is derived from an EMBL/GenBank/DDBJ whole genome shotgun (WGS) entry which is preliminary data.</text>
</comment>
<keyword evidence="1" id="KW-1133">Transmembrane helix</keyword>
<name>A0A511J9W0_9CELL</name>
<proteinExistence type="predicted"/>
<evidence type="ECO:0000313" key="3">
    <source>
        <dbReference type="Proteomes" id="UP000321720"/>
    </source>
</evidence>
<sequence length="75" mass="8060">MSEPVQHRDEDLSASASRAVMVFFAFVLFALGLGAFAISFDVVEAARPWVFFGGIVAISLAFAIPTTIVPALEDR</sequence>
<organism evidence="2 3">
    <name type="scientific">Cellulomonas composti</name>
    <dbReference type="NCBI Taxonomy" id="266130"/>
    <lineage>
        <taxon>Bacteria</taxon>
        <taxon>Bacillati</taxon>
        <taxon>Actinomycetota</taxon>
        <taxon>Actinomycetes</taxon>
        <taxon>Micrococcales</taxon>
        <taxon>Cellulomonadaceae</taxon>
        <taxon>Cellulomonas</taxon>
    </lineage>
</organism>
<keyword evidence="3" id="KW-1185">Reference proteome</keyword>
<protein>
    <recommendedName>
        <fullName evidence="4">Major facilitator superfamily (MFS) profile domain-containing protein</fullName>
    </recommendedName>
</protein>
<keyword evidence="1" id="KW-0812">Transmembrane</keyword>